<dbReference type="EMBL" id="ONZP01000298">
    <property type="protein sequence ID" value="SPJ80085.1"/>
    <property type="molecule type" value="Genomic_DNA"/>
</dbReference>
<evidence type="ECO:0000259" key="2">
    <source>
        <dbReference type="Pfam" id="PF04366"/>
    </source>
</evidence>
<dbReference type="PANTHER" id="PTHR15629">
    <property type="entry name" value="SH3YL1 PROTEIN"/>
    <property type="match status" value="1"/>
</dbReference>
<sequence length="405" mass="43673">MTLYSTSNKSVEAIDPLKQAGQIPPYAIQPENTEYYQTEQQDRDAFTSSKPTVGQRFHKMSSKAGSPLNKAAHFIGAEGWWPSTMDKECSKAARILHSFTNLSSSTSPTVKGPLHPTGLTRKSIVKIPPPVLQRAAGLAIFNVLRAGGGHGSLSGGSGIVLARRPDGTWSPPSSFVVSTLGAGFVFGLDLYDCVCVLNTLEQVAAFTKPRISLGAEGSVAVGPVGTGAGVEAALSKTVQPVWSYMKSRGLWIGIQIDGTIIVTRGDANATFYNESGITAEKILHGDVAWPLGAKPLFEVLQALEGQTDYNRTAIQAVDGAPTVDDSTLFEKERYSDEHGVQDSEKQERYTDKPLVQESRQHPMLEVASHDTKEDFSGCEVVNKEDQKDEDEKIVDEKARLAASGY</sequence>
<dbReference type="CDD" id="cd11524">
    <property type="entry name" value="SYLF"/>
    <property type="match status" value="1"/>
</dbReference>
<dbReference type="Proteomes" id="UP001187734">
    <property type="component" value="Unassembled WGS sequence"/>
</dbReference>
<keyword evidence="4" id="KW-1185">Reference proteome</keyword>
<dbReference type="Pfam" id="PF04366">
    <property type="entry name" value="Ysc84"/>
    <property type="match status" value="1"/>
</dbReference>
<evidence type="ECO:0000256" key="1">
    <source>
        <dbReference type="SAM" id="MobiDB-lite"/>
    </source>
</evidence>
<dbReference type="PANTHER" id="PTHR15629:SF8">
    <property type="entry name" value="DUF500 DOMAIN PROTEIN (AFU_ORTHOLOGUE AFUA_5G07310)"/>
    <property type="match status" value="1"/>
</dbReference>
<proteinExistence type="predicted"/>
<dbReference type="InterPro" id="IPR051702">
    <property type="entry name" value="SH3_domain_YSC84-like"/>
</dbReference>
<feature type="compositionally biased region" description="Basic and acidic residues" evidence="1">
    <location>
        <begin position="333"/>
        <end position="351"/>
    </location>
</feature>
<feature type="compositionally biased region" description="Basic and acidic residues" evidence="1">
    <location>
        <begin position="358"/>
        <end position="395"/>
    </location>
</feature>
<reference evidence="3" key="1">
    <citation type="submission" date="2018-03" db="EMBL/GenBank/DDBJ databases">
        <authorList>
            <person name="Guldener U."/>
        </authorList>
    </citation>
    <scope>NUCLEOTIDE SEQUENCE</scope>
</reference>
<name>A0AAE8MCU9_9HYPO</name>
<feature type="domain" description="Ysc84 actin-binding" evidence="2">
    <location>
        <begin position="179"/>
        <end position="302"/>
    </location>
</feature>
<dbReference type="AlphaFoldDB" id="A0AAE8MCU9"/>
<accession>A0AAE8MCU9</accession>
<organism evidence="3 4">
    <name type="scientific">Fusarium torulosum</name>
    <dbReference type="NCBI Taxonomy" id="33205"/>
    <lineage>
        <taxon>Eukaryota</taxon>
        <taxon>Fungi</taxon>
        <taxon>Dikarya</taxon>
        <taxon>Ascomycota</taxon>
        <taxon>Pezizomycotina</taxon>
        <taxon>Sordariomycetes</taxon>
        <taxon>Hypocreomycetidae</taxon>
        <taxon>Hypocreales</taxon>
        <taxon>Nectriaceae</taxon>
        <taxon>Fusarium</taxon>
    </lineage>
</organism>
<evidence type="ECO:0000313" key="3">
    <source>
        <dbReference type="EMBL" id="SPJ80085.1"/>
    </source>
</evidence>
<gene>
    <name evidence="3" type="ORF">FTOL_08477</name>
</gene>
<dbReference type="InterPro" id="IPR007461">
    <property type="entry name" value="Ysc84_actin-binding"/>
</dbReference>
<feature type="region of interest" description="Disordered" evidence="1">
    <location>
        <begin position="333"/>
        <end position="395"/>
    </location>
</feature>
<evidence type="ECO:0000313" key="4">
    <source>
        <dbReference type="Proteomes" id="UP001187734"/>
    </source>
</evidence>
<protein>
    <recommendedName>
        <fullName evidence="2">Ysc84 actin-binding domain-containing protein</fullName>
    </recommendedName>
</protein>
<comment type="caution">
    <text evidence="3">The sequence shown here is derived from an EMBL/GenBank/DDBJ whole genome shotgun (WGS) entry which is preliminary data.</text>
</comment>
<dbReference type="GO" id="GO:0035091">
    <property type="term" value="F:phosphatidylinositol binding"/>
    <property type="evidence" value="ECO:0007669"/>
    <property type="project" value="TreeGrafter"/>
</dbReference>